<reference evidence="8 9" key="1">
    <citation type="submission" date="2019-12" db="EMBL/GenBank/DDBJ databases">
        <title>Nesterenkonia muleiensis sp. nov., a novel actinobacterium isolated from sap of Populus euphratica.</title>
        <authorList>
            <person name="Wang R."/>
        </authorList>
    </citation>
    <scope>NUCLEOTIDE SEQUENCE [LARGE SCALE GENOMIC DNA]</scope>
    <source>
        <strain evidence="8 9">F10</strain>
    </source>
</reference>
<evidence type="ECO:0000256" key="1">
    <source>
        <dbReference type="ARBA" id="ARBA00022490"/>
    </source>
</evidence>
<gene>
    <name evidence="6 8" type="primary">rsmI</name>
    <name evidence="8" type="ORF">GNZ21_05430</name>
</gene>
<dbReference type="CDD" id="cd11648">
    <property type="entry name" value="RsmI"/>
    <property type="match status" value="1"/>
</dbReference>
<keyword evidence="4 6" id="KW-0808">Transferase</keyword>
<dbReference type="InterPro" id="IPR000878">
    <property type="entry name" value="4pyrrol_Mease"/>
</dbReference>
<dbReference type="InterPro" id="IPR014776">
    <property type="entry name" value="4pyrrole_Mease_sub2"/>
</dbReference>
<keyword evidence="3 6" id="KW-0489">Methyltransferase</keyword>
<dbReference type="GO" id="GO:0070677">
    <property type="term" value="F:rRNA (cytosine-2'-O-)-methyltransferase activity"/>
    <property type="evidence" value="ECO:0007669"/>
    <property type="project" value="UniProtKB-UniRule"/>
</dbReference>
<dbReference type="GO" id="GO:0005737">
    <property type="term" value="C:cytoplasm"/>
    <property type="evidence" value="ECO:0007669"/>
    <property type="project" value="UniProtKB-SubCell"/>
</dbReference>
<dbReference type="EMBL" id="WRPM01000033">
    <property type="protein sequence ID" value="MVT25805.1"/>
    <property type="molecule type" value="Genomic_DNA"/>
</dbReference>
<evidence type="ECO:0000256" key="2">
    <source>
        <dbReference type="ARBA" id="ARBA00022552"/>
    </source>
</evidence>
<keyword evidence="9" id="KW-1185">Reference proteome</keyword>
<dbReference type="InterPro" id="IPR008189">
    <property type="entry name" value="rRNA_ssu_MeTfrase_I"/>
</dbReference>
<dbReference type="Gene3D" id="3.30.950.10">
    <property type="entry name" value="Methyltransferase, Cobalt-precorrin-4 Transmethylase, Domain 2"/>
    <property type="match status" value="1"/>
</dbReference>
<evidence type="ECO:0000313" key="9">
    <source>
        <dbReference type="Proteomes" id="UP000460157"/>
    </source>
</evidence>
<evidence type="ECO:0000256" key="6">
    <source>
        <dbReference type="HAMAP-Rule" id="MF_01877"/>
    </source>
</evidence>
<evidence type="ECO:0000259" key="7">
    <source>
        <dbReference type="Pfam" id="PF00590"/>
    </source>
</evidence>
<proteinExistence type="inferred from homology"/>
<dbReference type="SUPFAM" id="SSF53790">
    <property type="entry name" value="Tetrapyrrole methylase"/>
    <property type="match status" value="1"/>
</dbReference>
<comment type="subcellular location">
    <subcellularLocation>
        <location evidence="6">Cytoplasm</location>
    </subcellularLocation>
</comment>
<dbReference type="PANTHER" id="PTHR46111:SF1">
    <property type="entry name" value="RIBOSOMAL RNA SMALL SUBUNIT METHYLTRANSFERASE I"/>
    <property type="match status" value="1"/>
</dbReference>
<dbReference type="AlphaFoldDB" id="A0A7K1UH53"/>
<protein>
    <recommendedName>
        <fullName evidence="6">Ribosomal RNA small subunit methyltransferase I</fullName>
        <ecNumber evidence="6">2.1.1.198</ecNumber>
    </recommendedName>
    <alternativeName>
        <fullName evidence="6">16S rRNA 2'-O-ribose C1402 methyltransferase</fullName>
    </alternativeName>
    <alternativeName>
        <fullName evidence="6">rRNA (cytidine-2'-O-)-methyltransferase RsmI</fullName>
    </alternativeName>
</protein>
<dbReference type="NCBIfam" id="TIGR00096">
    <property type="entry name" value="16S rRNA (cytidine(1402)-2'-O)-methyltransferase"/>
    <property type="match status" value="1"/>
</dbReference>
<dbReference type="InterPro" id="IPR035996">
    <property type="entry name" value="4pyrrol_Methylase_sf"/>
</dbReference>
<keyword evidence="2 6" id="KW-0698">rRNA processing</keyword>
<keyword evidence="1 6" id="KW-0963">Cytoplasm</keyword>
<comment type="function">
    <text evidence="6">Catalyzes the 2'-O-methylation of the ribose of cytidine 1402 (C1402) in 16S rRNA.</text>
</comment>
<dbReference type="PANTHER" id="PTHR46111">
    <property type="entry name" value="RIBOSOMAL RNA SMALL SUBUNIT METHYLTRANSFERASE I"/>
    <property type="match status" value="1"/>
</dbReference>
<dbReference type="Proteomes" id="UP000460157">
    <property type="component" value="Unassembled WGS sequence"/>
</dbReference>
<dbReference type="InterPro" id="IPR018063">
    <property type="entry name" value="SAM_MeTrfase_RsmI_CS"/>
</dbReference>
<dbReference type="OrthoDB" id="9809084at2"/>
<evidence type="ECO:0000256" key="3">
    <source>
        <dbReference type="ARBA" id="ARBA00022603"/>
    </source>
</evidence>
<sequence>MWETPLVLAATPIGNLTDATERLRMLIRSAEIIACEDTRSTRHLIQRLGEQTEARLVSLHEHNEAARSAELVAQAAAGTRILVVSDAGMPAVSDPGHRLVRAAVAAGVQITAAPGASAVPAALALSGLPTGQFSFGGFVPRKQSERAALLQRLSGEEWTTVLFESPHRIAATVAEFAAALGADRPAAVARELTKKYEEVLRGGLGELAADLADRQAGNGLKGEFVLVLGGASPCDGGTQEVMELQEAADVVIGRAEQGEKLKTVAKEIAGAHGLNASELYDAANRRRAAGRNR</sequence>
<dbReference type="Gene3D" id="3.40.1010.10">
    <property type="entry name" value="Cobalt-precorrin-4 Transmethylase, Domain 1"/>
    <property type="match status" value="1"/>
</dbReference>
<evidence type="ECO:0000256" key="4">
    <source>
        <dbReference type="ARBA" id="ARBA00022679"/>
    </source>
</evidence>
<keyword evidence="5 6" id="KW-0949">S-adenosyl-L-methionine</keyword>
<comment type="catalytic activity">
    <reaction evidence="6">
        <text>cytidine(1402) in 16S rRNA + S-adenosyl-L-methionine = 2'-O-methylcytidine(1402) in 16S rRNA + S-adenosyl-L-homocysteine + H(+)</text>
        <dbReference type="Rhea" id="RHEA:42924"/>
        <dbReference type="Rhea" id="RHEA-COMP:10285"/>
        <dbReference type="Rhea" id="RHEA-COMP:10286"/>
        <dbReference type="ChEBI" id="CHEBI:15378"/>
        <dbReference type="ChEBI" id="CHEBI:57856"/>
        <dbReference type="ChEBI" id="CHEBI:59789"/>
        <dbReference type="ChEBI" id="CHEBI:74495"/>
        <dbReference type="ChEBI" id="CHEBI:82748"/>
        <dbReference type="EC" id="2.1.1.198"/>
    </reaction>
</comment>
<accession>A0A7K1UH53</accession>
<comment type="caution">
    <text evidence="8">The sequence shown here is derived from an EMBL/GenBank/DDBJ whole genome shotgun (WGS) entry which is preliminary data.</text>
</comment>
<dbReference type="PROSITE" id="PS01296">
    <property type="entry name" value="RSMI"/>
    <property type="match status" value="1"/>
</dbReference>
<organism evidence="8 9">
    <name type="scientific">Nesterenkonia alkaliphila</name>
    <dbReference type="NCBI Taxonomy" id="1463631"/>
    <lineage>
        <taxon>Bacteria</taxon>
        <taxon>Bacillati</taxon>
        <taxon>Actinomycetota</taxon>
        <taxon>Actinomycetes</taxon>
        <taxon>Micrococcales</taxon>
        <taxon>Micrococcaceae</taxon>
        <taxon>Nesterenkonia</taxon>
    </lineage>
</organism>
<comment type="similarity">
    <text evidence="6">Belongs to the methyltransferase superfamily. RsmI family.</text>
</comment>
<dbReference type="PIRSF" id="PIRSF005917">
    <property type="entry name" value="MTase_YraL"/>
    <property type="match status" value="1"/>
</dbReference>
<dbReference type="InterPro" id="IPR014777">
    <property type="entry name" value="4pyrrole_Mease_sub1"/>
</dbReference>
<dbReference type="FunFam" id="3.40.1010.10:FF:000007">
    <property type="entry name" value="Ribosomal RNA small subunit methyltransferase I"/>
    <property type="match status" value="1"/>
</dbReference>
<dbReference type="HAMAP" id="MF_01877">
    <property type="entry name" value="16SrRNA_methyltr_I"/>
    <property type="match status" value="1"/>
</dbReference>
<feature type="domain" description="Tetrapyrrole methylase" evidence="7">
    <location>
        <begin position="6"/>
        <end position="208"/>
    </location>
</feature>
<name>A0A7K1UH53_9MICC</name>
<dbReference type="EC" id="2.1.1.198" evidence="6"/>
<dbReference type="Pfam" id="PF00590">
    <property type="entry name" value="TP_methylase"/>
    <property type="match status" value="1"/>
</dbReference>
<dbReference type="FunFam" id="3.30.950.10:FF:000002">
    <property type="entry name" value="Ribosomal RNA small subunit methyltransferase I"/>
    <property type="match status" value="1"/>
</dbReference>
<evidence type="ECO:0000313" key="8">
    <source>
        <dbReference type="EMBL" id="MVT25805.1"/>
    </source>
</evidence>
<evidence type="ECO:0000256" key="5">
    <source>
        <dbReference type="ARBA" id="ARBA00022691"/>
    </source>
</evidence>